<evidence type="ECO:0000256" key="2">
    <source>
        <dbReference type="ARBA" id="ARBA00009054"/>
    </source>
</evidence>
<comment type="similarity">
    <text evidence="2 10 12">Belongs to the GrpE family.</text>
</comment>
<evidence type="ECO:0000256" key="4">
    <source>
        <dbReference type="ARBA" id="ARBA00022490"/>
    </source>
</evidence>
<evidence type="ECO:0000256" key="11">
    <source>
        <dbReference type="RuleBase" id="RU000639"/>
    </source>
</evidence>
<dbReference type="InterPro" id="IPR000740">
    <property type="entry name" value="GrpE"/>
</dbReference>
<dbReference type="KEGG" id="bmet:BMMGA3_12035"/>
<dbReference type="FunFam" id="2.30.22.10:FF:000001">
    <property type="entry name" value="Protein GrpE"/>
    <property type="match status" value="1"/>
</dbReference>
<dbReference type="RefSeq" id="WP_004435829.1">
    <property type="nucleotide sequence ID" value="NZ_ADWW01000002.1"/>
</dbReference>
<feature type="region of interest" description="Disordered" evidence="13">
    <location>
        <begin position="1"/>
        <end position="51"/>
    </location>
</feature>
<evidence type="ECO:0000313" key="15">
    <source>
        <dbReference type="Proteomes" id="UP000027602"/>
    </source>
</evidence>
<dbReference type="PANTHER" id="PTHR21237">
    <property type="entry name" value="GRPE PROTEIN"/>
    <property type="match status" value="1"/>
</dbReference>
<evidence type="ECO:0000256" key="8">
    <source>
        <dbReference type="ARBA" id="ARBA00072274"/>
    </source>
</evidence>
<evidence type="ECO:0000256" key="9">
    <source>
        <dbReference type="ARBA" id="ARBA00076414"/>
    </source>
</evidence>
<dbReference type="HOGENOM" id="CLU_057217_5_2_9"/>
<organism evidence="14 15">
    <name type="scientific">Bacillus methanolicus (strain MGA3 / ATCC 53907)</name>
    <dbReference type="NCBI Taxonomy" id="796606"/>
    <lineage>
        <taxon>Bacteria</taxon>
        <taxon>Bacillati</taxon>
        <taxon>Bacillota</taxon>
        <taxon>Bacilli</taxon>
        <taxon>Bacillales</taxon>
        <taxon>Bacillaceae</taxon>
        <taxon>Bacillus</taxon>
    </lineage>
</organism>
<keyword evidence="4 10" id="KW-0963">Cytoplasm</keyword>
<keyword evidence="6 10" id="KW-0143">Chaperone</keyword>
<reference evidence="14 15" key="1">
    <citation type="journal article" date="2015" name="BMC Genomics">
        <title>Transcriptome analysis of thermophilic methylotrophic Bacillus methanolicus MGA3 using RNA-sequencing provides detailed insights into its previously uncharted transcriptional landscape.</title>
        <authorList>
            <person name="Irla M."/>
            <person name="Neshat A."/>
            <person name="Brautaset T."/>
            <person name="Ruckert C."/>
            <person name="Kalinowski J."/>
            <person name="Wendisch V.F."/>
        </authorList>
    </citation>
    <scope>NUCLEOTIDE SEQUENCE [LARGE SCALE GENOMIC DNA]</scope>
    <source>
        <strain evidence="15">MGA3 / ATCC 53907</strain>
    </source>
</reference>
<dbReference type="Proteomes" id="UP000027602">
    <property type="component" value="Chromosome"/>
</dbReference>
<dbReference type="HAMAP" id="MF_01151">
    <property type="entry name" value="GrpE"/>
    <property type="match status" value="1"/>
</dbReference>
<dbReference type="Gene3D" id="3.90.20.20">
    <property type="match status" value="1"/>
</dbReference>
<feature type="compositionally biased region" description="Basic and acidic residues" evidence="13">
    <location>
        <begin position="1"/>
        <end position="31"/>
    </location>
</feature>
<keyword evidence="15" id="KW-1185">Reference proteome</keyword>
<evidence type="ECO:0000256" key="6">
    <source>
        <dbReference type="ARBA" id="ARBA00023186"/>
    </source>
</evidence>
<comment type="subcellular location">
    <subcellularLocation>
        <location evidence="1 10">Cytoplasm</location>
    </subcellularLocation>
</comment>
<dbReference type="STRING" id="796606.BMMGA3_12035"/>
<dbReference type="EMBL" id="CP007739">
    <property type="protein sequence ID" value="AIE60800.1"/>
    <property type="molecule type" value="Genomic_DNA"/>
</dbReference>
<dbReference type="GO" id="GO:0000774">
    <property type="term" value="F:adenyl-nucleotide exchange factor activity"/>
    <property type="evidence" value="ECO:0007669"/>
    <property type="project" value="InterPro"/>
</dbReference>
<evidence type="ECO:0000256" key="10">
    <source>
        <dbReference type="HAMAP-Rule" id="MF_01151"/>
    </source>
</evidence>
<dbReference type="InterPro" id="IPR009012">
    <property type="entry name" value="GrpE_head"/>
</dbReference>
<evidence type="ECO:0000256" key="12">
    <source>
        <dbReference type="RuleBase" id="RU004478"/>
    </source>
</evidence>
<feature type="compositionally biased region" description="Acidic residues" evidence="13">
    <location>
        <begin position="35"/>
        <end position="45"/>
    </location>
</feature>
<comment type="function">
    <text evidence="7 10 11">Participates actively in the response to hyperosmotic and heat shock by preventing the aggregation of stress-denatured proteins, in association with DnaK and GrpE. It is the nucleotide exchange factor for DnaK and may function as a thermosensor. Unfolded proteins bind initially to DnaJ; upon interaction with the DnaJ-bound protein, DnaK hydrolyzes its bound ATP, resulting in the formation of a stable complex. GrpE releases ADP from DnaK; ATP binding to DnaK triggers the release of the substrate protein, thus completing the reaction cycle. Several rounds of ATP-dependent interactions between DnaJ, DnaK and GrpE are required for fully efficient folding.</text>
</comment>
<keyword evidence="5 10" id="KW-0346">Stress response</keyword>
<sequence length="205" mass="23849">MTEEKNIAEEQTKETTDHLDQTEEDQTEKTIEPVFAEDEAEEETLNEDKENELHAANAKIAELEAKLEEADNRYLRLQADFENFRRRSRMDLEAVEKYRAQSLVTDLLPIIDNFERGLKLEVDNEQAKSLLQGMEMVYRSLLDALKKEGVEPIEAVGKEFDPNLHHAVMQVEDENYDSNIVVEEFQKGYMLKDRVIRPSMVKVTQ</sequence>
<dbReference type="GO" id="GO:0051087">
    <property type="term" value="F:protein-folding chaperone binding"/>
    <property type="evidence" value="ECO:0007669"/>
    <property type="project" value="InterPro"/>
</dbReference>
<evidence type="ECO:0000256" key="3">
    <source>
        <dbReference type="ARBA" id="ARBA00011738"/>
    </source>
</evidence>
<dbReference type="SUPFAM" id="SSF51064">
    <property type="entry name" value="Head domain of nucleotide exchange factor GrpE"/>
    <property type="match status" value="1"/>
</dbReference>
<dbReference type="PROSITE" id="PS01071">
    <property type="entry name" value="GRPE"/>
    <property type="match status" value="1"/>
</dbReference>
<name>I3EAP0_BACMM</name>
<dbReference type="InterPro" id="IPR013805">
    <property type="entry name" value="GrpE_CC"/>
</dbReference>
<evidence type="ECO:0000256" key="7">
    <source>
        <dbReference type="ARBA" id="ARBA00053401"/>
    </source>
</evidence>
<evidence type="ECO:0000256" key="13">
    <source>
        <dbReference type="SAM" id="MobiDB-lite"/>
    </source>
</evidence>
<dbReference type="AlphaFoldDB" id="I3EAP0"/>
<dbReference type="GO" id="GO:0051082">
    <property type="term" value="F:unfolded protein binding"/>
    <property type="evidence" value="ECO:0007669"/>
    <property type="project" value="TreeGrafter"/>
</dbReference>
<dbReference type="PANTHER" id="PTHR21237:SF23">
    <property type="entry name" value="GRPE PROTEIN HOMOLOG, MITOCHONDRIAL"/>
    <property type="match status" value="1"/>
</dbReference>
<gene>
    <name evidence="10 14" type="primary">grpE</name>
    <name evidence="14" type="ORF">BMMGA3_12035</name>
</gene>
<dbReference type="CDD" id="cd00446">
    <property type="entry name" value="GrpE"/>
    <property type="match status" value="1"/>
</dbReference>
<dbReference type="GO" id="GO:0006457">
    <property type="term" value="P:protein folding"/>
    <property type="evidence" value="ECO:0007669"/>
    <property type="project" value="InterPro"/>
</dbReference>
<dbReference type="GO" id="GO:0042803">
    <property type="term" value="F:protein homodimerization activity"/>
    <property type="evidence" value="ECO:0007669"/>
    <property type="project" value="InterPro"/>
</dbReference>
<dbReference type="NCBIfam" id="NF010738">
    <property type="entry name" value="PRK14140.1"/>
    <property type="match status" value="1"/>
</dbReference>
<accession>I3EAP0</accession>
<dbReference type="eggNOG" id="COG0576">
    <property type="taxonomic scope" value="Bacteria"/>
</dbReference>
<dbReference type="GO" id="GO:0005737">
    <property type="term" value="C:cytoplasm"/>
    <property type="evidence" value="ECO:0007669"/>
    <property type="project" value="UniProtKB-SubCell"/>
</dbReference>
<evidence type="ECO:0000256" key="5">
    <source>
        <dbReference type="ARBA" id="ARBA00023016"/>
    </source>
</evidence>
<protein>
    <recommendedName>
        <fullName evidence="8 10">Protein GrpE</fullName>
    </recommendedName>
    <alternativeName>
        <fullName evidence="9 10">HSP-70 cofactor</fullName>
    </alternativeName>
</protein>
<dbReference type="SUPFAM" id="SSF58014">
    <property type="entry name" value="Coiled-coil domain of nucleotide exchange factor GrpE"/>
    <property type="match status" value="1"/>
</dbReference>
<comment type="subunit">
    <text evidence="3 10">Homodimer.</text>
</comment>
<evidence type="ECO:0000313" key="14">
    <source>
        <dbReference type="EMBL" id="AIE60800.1"/>
    </source>
</evidence>
<dbReference type="Pfam" id="PF01025">
    <property type="entry name" value="GrpE"/>
    <property type="match status" value="1"/>
</dbReference>
<dbReference type="Gene3D" id="2.30.22.10">
    <property type="entry name" value="Head domain of nucleotide exchange factor GrpE"/>
    <property type="match status" value="1"/>
</dbReference>
<proteinExistence type="inferred from homology"/>
<evidence type="ECO:0000256" key="1">
    <source>
        <dbReference type="ARBA" id="ARBA00004496"/>
    </source>
</evidence>
<dbReference type="PRINTS" id="PR00773">
    <property type="entry name" value="GRPEPROTEIN"/>
</dbReference>